<feature type="chain" id="PRO_5028800730" evidence="1">
    <location>
        <begin position="22"/>
        <end position="350"/>
    </location>
</feature>
<dbReference type="InterPro" id="IPR016047">
    <property type="entry name" value="M23ase_b-sheet_dom"/>
</dbReference>
<dbReference type="Pfam" id="PF17660">
    <property type="entry name" value="BTRD1"/>
    <property type="match status" value="1"/>
</dbReference>
<evidence type="ECO:0000256" key="1">
    <source>
        <dbReference type="SAM" id="SignalP"/>
    </source>
</evidence>
<evidence type="ECO:0000313" key="4">
    <source>
        <dbReference type="Proteomes" id="UP000483286"/>
    </source>
</evidence>
<keyword evidence="1" id="KW-0732">Signal</keyword>
<sequence>MTSKSLLVTLAVATLVQSTTAALTLPLRGDDLNADERYNAGVHTGGIQAEGKDIGALRRVSDTNWSRLKAGATDTKVNSNWIVYGKPFYAMAAGTVVGCWRNAPENIPGALHPLYKPGSKFAGGGNHLWILQDDGAQALYAHAQPGSIPAALCPHNAQVFTGTNGKSDGTGIEQEVRVTNGARVNAGQFLGRIGNSGSSSAPHLHVHLQKGGQPMPMTFERGLTTPFIGGKAGLDGPWTPLAGRTFPEASVLFWPPRPAGNLTFNGIKGADYQRLVDHLADSGMMPNLITCASNGSTYNSTWVPRQGQWASFHGMSAAQAAEKHANYTGQGYSRTSSYTCGTVTVAVWRK</sequence>
<evidence type="ECO:0000313" key="3">
    <source>
        <dbReference type="EMBL" id="MVN88265.1"/>
    </source>
</evidence>
<dbReference type="EMBL" id="WQLB01000025">
    <property type="protein sequence ID" value="MVN88265.1"/>
    <property type="molecule type" value="Genomic_DNA"/>
</dbReference>
<dbReference type="InterPro" id="IPR049511">
    <property type="entry name" value="PGH-like_rpt"/>
</dbReference>
<name>A0A7C9M812_9DEIO</name>
<dbReference type="InterPro" id="IPR050570">
    <property type="entry name" value="Cell_wall_metabolism_enzyme"/>
</dbReference>
<protein>
    <submittedName>
        <fullName evidence="3">Peptidoglycan DD-metalloendopeptidase family protein</fullName>
    </submittedName>
</protein>
<feature type="domain" description="M23ase beta-sheet core" evidence="2">
    <location>
        <begin position="174"/>
        <end position="215"/>
    </location>
</feature>
<dbReference type="RefSeq" id="WP_157460324.1">
    <property type="nucleotide sequence ID" value="NZ_WQLB01000025.1"/>
</dbReference>
<dbReference type="CDD" id="cd12797">
    <property type="entry name" value="M23_peptidase"/>
    <property type="match status" value="1"/>
</dbReference>
<accession>A0A7C9M812</accession>
<gene>
    <name evidence="3" type="ORF">GO986_16085</name>
</gene>
<feature type="signal peptide" evidence="1">
    <location>
        <begin position="1"/>
        <end position="21"/>
    </location>
</feature>
<dbReference type="PANTHER" id="PTHR21666:SF285">
    <property type="entry name" value="M23 FAMILY METALLOPEPTIDASE"/>
    <property type="match status" value="1"/>
</dbReference>
<dbReference type="Pfam" id="PF01551">
    <property type="entry name" value="Peptidase_M23"/>
    <property type="match status" value="1"/>
</dbReference>
<organism evidence="3 4">
    <name type="scientific">Deinococcus arboris</name>
    <dbReference type="NCBI Taxonomy" id="2682977"/>
    <lineage>
        <taxon>Bacteria</taxon>
        <taxon>Thermotogati</taxon>
        <taxon>Deinococcota</taxon>
        <taxon>Deinococci</taxon>
        <taxon>Deinococcales</taxon>
        <taxon>Deinococcaceae</taxon>
        <taxon>Deinococcus</taxon>
    </lineage>
</organism>
<dbReference type="SUPFAM" id="SSF51261">
    <property type="entry name" value="Duplicated hybrid motif"/>
    <property type="match status" value="1"/>
</dbReference>
<reference evidence="3 4" key="1">
    <citation type="submission" date="2019-12" db="EMBL/GenBank/DDBJ databases">
        <title>Deinococcus sp. HMF7620 Genome sequencing and assembly.</title>
        <authorList>
            <person name="Kang H."/>
            <person name="Kim H."/>
            <person name="Joh K."/>
        </authorList>
    </citation>
    <scope>NUCLEOTIDE SEQUENCE [LARGE SCALE GENOMIC DNA]</scope>
    <source>
        <strain evidence="3 4">HMF7620</strain>
    </source>
</reference>
<dbReference type="Gene3D" id="2.70.70.10">
    <property type="entry name" value="Glucose Permease (Domain IIA)"/>
    <property type="match status" value="1"/>
</dbReference>
<keyword evidence="4" id="KW-1185">Reference proteome</keyword>
<proteinExistence type="predicted"/>
<dbReference type="Proteomes" id="UP000483286">
    <property type="component" value="Unassembled WGS sequence"/>
</dbReference>
<dbReference type="InterPro" id="IPR011055">
    <property type="entry name" value="Dup_hybrid_motif"/>
</dbReference>
<dbReference type="PANTHER" id="PTHR21666">
    <property type="entry name" value="PEPTIDASE-RELATED"/>
    <property type="match status" value="1"/>
</dbReference>
<comment type="caution">
    <text evidence="3">The sequence shown here is derived from an EMBL/GenBank/DDBJ whole genome shotgun (WGS) entry which is preliminary data.</text>
</comment>
<evidence type="ECO:0000259" key="2">
    <source>
        <dbReference type="Pfam" id="PF01551"/>
    </source>
</evidence>
<dbReference type="AlphaFoldDB" id="A0A7C9M812"/>
<dbReference type="GO" id="GO:0004222">
    <property type="term" value="F:metalloendopeptidase activity"/>
    <property type="evidence" value="ECO:0007669"/>
    <property type="project" value="TreeGrafter"/>
</dbReference>